<evidence type="ECO:0000313" key="1">
    <source>
        <dbReference type="EMBL" id="NUU63670.1"/>
    </source>
</evidence>
<keyword evidence="2" id="KW-1185">Reference proteome</keyword>
<accession>A0A850EUX0</accession>
<gene>
    <name evidence="1" type="ORF">HPT30_25290</name>
</gene>
<protein>
    <submittedName>
        <fullName evidence="1">DUF3977 family protein</fullName>
    </submittedName>
</protein>
<comment type="caution">
    <text evidence="1">The sequence shown here is derived from an EMBL/GenBank/DDBJ whole genome shotgun (WGS) entry which is preliminary data.</text>
</comment>
<reference evidence="1" key="1">
    <citation type="submission" date="2020-06" db="EMBL/GenBank/DDBJ databases">
        <title>Paenibacillus sp. nov., isolated from soil.</title>
        <authorList>
            <person name="Seo Y.L."/>
        </authorList>
    </citation>
    <scope>NUCLEOTIDE SEQUENCE [LARGE SCALE GENOMIC DNA]</scope>
    <source>
        <strain evidence="1">JW14</strain>
    </source>
</reference>
<proteinExistence type="predicted"/>
<dbReference type="Pfam" id="PF13122">
    <property type="entry name" value="DUF3977"/>
    <property type="match status" value="1"/>
</dbReference>
<dbReference type="AlphaFoldDB" id="A0A850EUX0"/>
<name>A0A850EUX0_9BACL</name>
<dbReference type="EMBL" id="JABWCS010000220">
    <property type="protein sequence ID" value="NUU63670.1"/>
    <property type="molecule type" value="Genomic_DNA"/>
</dbReference>
<evidence type="ECO:0000313" key="2">
    <source>
        <dbReference type="Proteomes" id="UP000564806"/>
    </source>
</evidence>
<sequence>MSPLKYIEFGIGNKWLIRTETELSDGTEVEEKGIAGPIRFQSVYLRIWIRKTVLILDLKQGFKVSRKQGNAFKVIFGIVSKIE</sequence>
<dbReference type="RefSeq" id="WP_175374297.1">
    <property type="nucleotide sequence ID" value="NZ_JABWCS010000220.1"/>
</dbReference>
<dbReference type="Proteomes" id="UP000564806">
    <property type="component" value="Unassembled WGS sequence"/>
</dbReference>
<dbReference type="InterPro" id="IPR025009">
    <property type="entry name" value="DUF3977"/>
</dbReference>
<organism evidence="1 2">
    <name type="scientific">Paenibacillus agri</name>
    <dbReference type="NCBI Taxonomy" id="2744309"/>
    <lineage>
        <taxon>Bacteria</taxon>
        <taxon>Bacillati</taxon>
        <taxon>Bacillota</taxon>
        <taxon>Bacilli</taxon>
        <taxon>Bacillales</taxon>
        <taxon>Paenibacillaceae</taxon>
        <taxon>Paenibacillus</taxon>
    </lineage>
</organism>